<evidence type="ECO:0000313" key="1">
    <source>
        <dbReference type="EMBL" id="WAS97936.1"/>
    </source>
</evidence>
<dbReference type="SUPFAM" id="SSF52540">
    <property type="entry name" value="P-loop containing nucleoside triphosphate hydrolases"/>
    <property type="match status" value="1"/>
</dbReference>
<gene>
    <name evidence="1" type="ORF">O0S08_17485</name>
</gene>
<dbReference type="RefSeq" id="WP_269040302.1">
    <property type="nucleotide sequence ID" value="NZ_CP114040.1"/>
</dbReference>
<accession>A0ABY7HFF9</accession>
<dbReference type="InterPro" id="IPR027417">
    <property type="entry name" value="P-loop_NTPase"/>
</dbReference>
<sequence>MALNWKALAPHRPLDPGEPGYISPPSGYAERLARLLATGASTILVGGPVGVGKSTELARLAALLQGSRVACLVQLDRRENIRQLTPDQLLLRVAGKLVALAIGSLGLQVSPSLAAPLMKAGVLSEKFSSGVESGPISFTASPVALVRAAIGEISRRSTQGRIALLLDGLEKLPQSPQSYEVLASLGQFDDAVDIVAVVPWFVAFGVAEDSLPPGSRFIPLPAPAVDGPAGAAGQQFLFDILAGRLGLPSESFDPAAITGTLGGAERAPLVNAVTERRNLLLAAAKWSGGLPRTFLQLMADAAQYAQIRRGDEWPDERDLADAVADQKDSFRRMLLPGDSAALQRYDGTDGREMELDRKIRLLARGVLLERQLATGYLMDIHPLVRPLLGDGTGA</sequence>
<proteinExistence type="predicted"/>
<organism evidence="1 2">
    <name type="scientific">Nannocystis punicea</name>
    <dbReference type="NCBI Taxonomy" id="2995304"/>
    <lineage>
        <taxon>Bacteria</taxon>
        <taxon>Pseudomonadati</taxon>
        <taxon>Myxococcota</taxon>
        <taxon>Polyangia</taxon>
        <taxon>Nannocystales</taxon>
        <taxon>Nannocystaceae</taxon>
        <taxon>Nannocystis</taxon>
    </lineage>
</organism>
<name>A0ABY7HFF9_9BACT</name>
<keyword evidence="2" id="KW-1185">Reference proteome</keyword>
<evidence type="ECO:0000313" key="2">
    <source>
        <dbReference type="Proteomes" id="UP001164459"/>
    </source>
</evidence>
<reference evidence="1" key="1">
    <citation type="submission" date="2022-11" db="EMBL/GenBank/DDBJ databases">
        <title>Minimal conservation of predation-associated metabolite biosynthetic gene clusters underscores biosynthetic potential of Myxococcota including descriptions for ten novel species: Archangium lansinium sp. nov., Myxococcus landrumus sp. nov., Nannocystis bai.</title>
        <authorList>
            <person name="Ahearne A."/>
            <person name="Stevens C."/>
            <person name="Dowd S."/>
        </authorList>
    </citation>
    <scope>NUCLEOTIDE SEQUENCE</scope>
    <source>
        <strain evidence="1">Fl3</strain>
    </source>
</reference>
<dbReference type="Proteomes" id="UP001164459">
    <property type="component" value="Chromosome"/>
</dbReference>
<dbReference type="EMBL" id="CP114040">
    <property type="protein sequence ID" value="WAS97936.1"/>
    <property type="molecule type" value="Genomic_DNA"/>
</dbReference>
<protein>
    <recommendedName>
        <fullName evidence="3">AAA ATPase domain-containing protein</fullName>
    </recommendedName>
</protein>
<evidence type="ECO:0008006" key="3">
    <source>
        <dbReference type="Google" id="ProtNLM"/>
    </source>
</evidence>